<gene>
    <name evidence="1" type="ORF">CONCODRAFT_8873</name>
</gene>
<name>A0A137P188_CONC2</name>
<accession>A0A137P188</accession>
<reference evidence="1 2" key="1">
    <citation type="journal article" date="2015" name="Genome Biol. Evol.">
        <title>Phylogenomic analyses indicate that early fungi evolved digesting cell walls of algal ancestors of land plants.</title>
        <authorList>
            <person name="Chang Y."/>
            <person name="Wang S."/>
            <person name="Sekimoto S."/>
            <person name="Aerts A.L."/>
            <person name="Choi C."/>
            <person name="Clum A."/>
            <person name="LaButti K.M."/>
            <person name="Lindquist E.A."/>
            <person name="Yee Ngan C."/>
            <person name="Ohm R.A."/>
            <person name="Salamov A.A."/>
            <person name="Grigoriev I.V."/>
            <person name="Spatafora J.W."/>
            <person name="Berbee M.L."/>
        </authorList>
    </citation>
    <scope>NUCLEOTIDE SEQUENCE [LARGE SCALE GENOMIC DNA]</scope>
    <source>
        <strain evidence="1 2">NRRL 28638</strain>
    </source>
</reference>
<dbReference type="Proteomes" id="UP000070444">
    <property type="component" value="Unassembled WGS sequence"/>
</dbReference>
<protein>
    <submittedName>
        <fullName evidence="1">Uncharacterized protein</fullName>
    </submittedName>
</protein>
<evidence type="ECO:0000313" key="1">
    <source>
        <dbReference type="EMBL" id="KXN68813.1"/>
    </source>
</evidence>
<proteinExistence type="predicted"/>
<keyword evidence="2" id="KW-1185">Reference proteome</keyword>
<organism evidence="1 2">
    <name type="scientific">Conidiobolus coronatus (strain ATCC 28846 / CBS 209.66 / NRRL 28638)</name>
    <name type="common">Delacroixia coronata</name>
    <dbReference type="NCBI Taxonomy" id="796925"/>
    <lineage>
        <taxon>Eukaryota</taxon>
        <taxon>Fungi</taxon>
        <taxon>Fungi incertae sedis</taxon>
        <taxon>Zoopagomycota</taxon>
        <taxon>Entomophthoromycotina</taxon>
        <taxon>Entomophthoromycetes</taxon>
        <taxon>Entomophthorales</taxon>
        <taxon>Ancylistaceae</taxon>
        <taxon>Conidiobolus</taxon>
    </lineage>
</organism>
<dbReference type="AlphaFoldDB" id="A0A137P188"/>
<evidence type="ECO:0000313" key="2">
    <source>
        <dbReference type="Proteomes" id="UP000070444"/>
    </source>
</evidence>
<dbReference type="EMBL" id="KQ964560">
    <property type="protein sequence ID" value="KXN68813.1"/>
    <property type="molecule type" value="Genomic_DNA"/>
</dbReference>
<sequence length="364" mass="42709">MEIKRKERFELINSYTSSLTKHSTGVQDNSRRSNLKDRIELIISELMSLNLSGTQSTSATNLQIILNTIKSIKQDQLPLLIINQLINKLKFQLLKLKLNYSIKIKLIREDYLNEIEEFGGIKSSENNEKFINLKEYLKFIKTELNSKFNQYTLLTTQLKALRLKLDNKLIDYKKQLMVKESKMEVIRQLIDIKLENNLNQIDLESEINLIKLNKERSEFDINFELREIKQSKEELITKENLITSILSKTKDSLNYIQHELKQINNLKTNQITINLQNLKLNYKKIENLIVNEFKLVNLTNCITSDSSSIKDNNTSIELVKFELDKIIELNYKKFLIEKQLDSVNLMKNEIEINYNNGLQNSVVN</sequence>